<gene>
    <name evidence="9" type="primary">pcm</name>
    <name evidence="10" type="ORF">HWN40_00445</name>
</gene>
<evidence type="ECO:0000313" key="11">
    <source>
        <dbReference type="Proteomes" id="UP000509594"/>
    </source>
</evidence>
<dbReference type="OrthoDB" id="33618at2157"/>
<keyword evidence="4 9" id="KW-0489">Methyltransferase</keyword>
<dbReference type="PANTHER" id="PTHR11579:SF0">
    <property type="entry name" value="PROTEIN-L-ISOASPARTATE(D-ASPARTATE) O-METHYLTRANSFERASE"/>
    <property type="match status" value="1"/>
</dbReference>
<dbReference type="InterPro" id="IPR029063">
    <property type="entry name" value="SAM-dependent_MTases_sf"/>
</dbReference>
<dbReference type="AlphaFoldDB" id="A0A7D5E9F6"/>
<organism evidence="10 11">
    <name type="scientific">Methanolobus zinderi</name>
    <dbReference type="NCBI Taxonomy" id="536044"/>
    <lineage>
        <taxon>Archaea</taxon>
        <taxon>Methanobacteriati</taxon>
        <taxon>Methanobacteriota</taxon>
        <taxon>Stenosarchaea group</taxon>
        <taxon>Methanomicrobia</taxon>
        <taxon>Methanosarcinales</taxon>
        <taxon>Methanosarcinaceae</taxon>
        <taxon>Methanolobus</taxon>
    </lineage>
</organism>
<evidence type="ECO:0000256" key="6">
    <source>
        <dbReference type="ARBA" id="ARBA00022691"/>
    </source>
</evidence>
<dbReference type="Proteomes" id="UP000509594">
    <property type="component" value="Chromosome"/>
</dbReference>
<comment type="catalytic activity">
    <reaction evidence="8 9">
        <text>[protein]-L-isoaspartate + S-adenosyl-L-methionine = [protein]-L-isoaspartate alpha-methyl ester + S-adenosyl-L-homocysteine</text>
        <dbReference type="Rhea" id="RHEA:12705"/>
        <dbReference type="Rhea" id="RHEA-COMP:12143"/>
        <dbReference type="Rhea" id="RHEA-COMP:12144"/>
        <dbReference type="ChEBI" id="CHEBI:57856"/>
        <dbReference type="ChEBI" id="CHEBI:59789"/>
        <dbReference type="ChEBI" id="CHEBI:90596"/>
        <dbReference type="ChEBI" id="CHEBI:90598"/>
        <dbReference type="EC" id="2.1.1.77"/>
    </reaction>
</comment>
<reference evidence="10 11" key="1">
    <citation type="submission" date="2020-06" db="EMBL/GenBank/DDBJ databases">
        <title>Methanolobus halotolerans sp. nov., isolated from a saline lake Tus in Siberia.</title>
        <authorList>
            <person name="Shen Y."/>
            <person name="Chen S.-C."/>
            <person name="Lai M.-C."/>
            <person name="Huang H.-H."/>
            <person name="Chiu H.-H."/>
            <person name="Tang S.-L."/>
            <person name="Rogozin D.Y."/>
            <person name="Degermendzhy A.G."/>
        </authorList>
    </citation>
    <scope>NUCLEOTIDE SEQUENCE [LARGE SCALE GENOMIC DNA]</scope>
    <source>
        <strain evidence="10 11">DSM 21339</strain>
    </source>
</reference>
<dbReference type="EMBL" id="CP058215">
    <property type="protein sequence ID" value="QLC51159.1"/>
    <property type="molecule type" value="Genomic_DNA"/>
</dbReference>
<protein>
    <recommendedName>
        <fullName evidence="9">Protein-L-isoaspartate O-methyltransferase</fullName>
        <ecNumber evidence="9">2.1.1.77</ecNumber>
    </recommendedName>
    <alternativeName>
        <fullName evidence="9">L-isoaspartyl protein carboxyl methyltransferase</fullName>
    </alternativeName>
    <alternativeName>
        <fullName evidence="9">Protein L-isoaspartyl methyltransferase</fullName>
    </alternativeName>
    <alternativeName>
        <fullName evidence="9">Protein-beta-aspartate methyltransferase</fullName>
        <shortName evidence="9">PIMT</shortName>
    </alternativeName>
</protein>
<comment type="subcellular location">
    <subcellularLocation>
        <location evidence="1 9">Cytoplasm</location>
    </subcellularLocation>
</comment>
<dbReference type="NCBIfam" id="NF010549">
    <property type="entry name" value="PRK13942.1"/>
    <property type="match status" value="1"/>
</dbReference>
<dbReference type="EC" id="2.1.1.77" evidence="9"/>
<dbReference type="HAMAP" id="MF_00090">
    <property type="entry name" value="PIMT"/>
    <property type="match status" value="1"/>
</dbReference>
<proteinExistence type="inferred from homology"/>
<evidence type="ECO:0000256" key="8">
    <source>
        <dbReference type="ARBA" id="ARBA00029295"/>
    </source>
</evidence>
<dbReference type="NCBIfam" id="NF001453">
    <property type="entry name" value="PRK00312.1"/>
    <property type="match status" value="1"/>
</dbReference>
<evidence type="ECO:0000256" key="1">
    <source>
        <dbReference type="ARBA" id="ARBA00004496"/>
    </source>
</evidence>
<dbReference type="CDD" id="cd02440">
    <property type="entry name" value="AdoMet_MTases"/>
    <property type="match status" value="1"/>
</dbReference>
<name>A0A7D5E9F6_9EURY</name>
<dbReference type="GO" id="GO:0005737">
    <property type="term" value="C:cytoplasm"/>
    <property type="evidence" value="ECO:0007669"/>
    <property type="project" value="UniProtKB-SubCell"/>
</dbReference>
<accession>A0A7D5E9F6</accession>
<keyword evidence="3 9" id="KW-0963">Cytoplasm</keyword>
<evidence type="ECO:0000313" key="10">
    <source>
        <dbReference type="EMBL" id="QLC51159.1"/>
    </source>
</evidence>
<dbReference type="FunFam" id="3.40.50.150:FF:000010">
    <property type="entry name" value="Protein-L-isoaspartate O-methyltransferase"/>
    <property type="match status" value="1"/>
</dbReference>
<dbReference type="GO" id="GO:0032259">
    <property type="term" value="P:methylation"/>
    <property type="evidence" value="ECO:0007669"/>
    <property type="project" value="UniProtKB-KW"/>
</dbReference>
<dbReference type="GO" id="GO:0004719">
    <property type="term" value="F:protein-L-isoaspartate (D-aspartate) O-methyltransferase activity"/>
    <property type="evidence" value="ECO:0007669"/>
    <property type="project" value="UniProtKB-UniRule"/>
</dbReference>
<dbReference type="Gene3D" id="3.40.50.150">
    <property type="entry name" value="Vaccinia Virus protein VP39"/>
    <property type="match status" value="1"/>
</dbReference>
<dbReference type="KEGG" id="mzi:HWN40_00445"/>
<comment type="function">
    <text evidence="7 9">Catalyzes the methyl esterification of L-isoaspartyl residues in peptides and proteins that result from spontaneous decomposition of normal L-aspartyl and L-asparaginyl residues. It plays a role in the repair and/or degradation of damaged proteins.</text>
</comment>
<dbReference type="NCBIfam" id="TIGR00080">
    <property type="entry name" value="pimt"/>
    <property type="match status" value="1"/>
</dbReference>
<dbReference type="InterPro" id="IPR000682">
    <property type="entry name" value="PCMT"/>
</dbReference>
<evidence type="ECO:0000256" key="2">
    <source>
        <dbReference type="ARBA" id="ARBA00005369"/>
    </source>
</evidence>
<evidence type="ECO:0000256" key="7">
    <source>
        <dbReference type="ARBA" id="ARBA00025330"/>
    </source>
</evidence>
<keyword evidence="11" id="KW-1185">Reference proteome</keyword>
<dbReference type="PROSITE" id="PS01279">
    <property type="entry name" value="PCMT"/>
    <property type="match status" value="1"/>
</dbReference>
<sequence>MEYERKKARLVNSLRGQGVSEKVLEAMKKVPRHLFVPEVHRDSSYVDTPLPIGYAQTISAPHMVATMCSLLELEKGLKVLEIGTGSGYNAAVMAELVGKDGKVYTVERIEPLVNFAKVNLKNAGYENVVVIMANGSLGYPAEAPYDRISVAASAPDTPRMLLDQLKKGGLMVLPEGDIYQHLYLIKKDEDGNIVKEDWGGVTFVPLVGEDGFRFQTKP</sequence>
<comment type="similarity">
    <text evidence="2 9">Belongs to the methyltransferase superfamily. L-isoaspartyl/D-aspartyl protein methyltransferase family.</text>
</comment>
<feature type="active site" evidence="9">
    <location>
        <position position="59"/>
    </location>
</feature>
<evidence type="ECO:0000256" key="5">
    <source>
        <dbReference type="ARBA" id="ARBA00022679"/>
    </source>
</evidence>
<dbReference type="SUPFAM" id="SSF53335">
    <property type="entry name" value="S-adenosyl-L-methionine-dependent methyltransferases"/>
    <property type="match status" value="1"/>
</dbReference>
<evidence type="ECO:0000256" key="3">
    <source>
        <dbReference type="ARBA" id="ARBA00022490"/>
    </source>
</evidence>
<dbReference type="PANTHER" id="PTHR11579">
    <property type="entry name" value="PROTEIN-L-ISOASPARTATE O-METHYLTRANSFERASE"/>
    <property type="match status" value="1"/>
</dbReference>
<evidence type="ECO:0000256" key="9">
    <source>
        <dbReference type="HAMAP-Rule" id="MF_00090"/>
    </source>
</evidence>
<keyword evidence="6 9" id="KW-0949">S-adenosyl-L-methionine</keyword>
<evidence type="ECO:0000256" key="4">
    <source>
        <dbReference type="ARBA" id="ARBA00022603"/>
    </source>
</evidence>
<dbReference type="GO" id="GO:0030091">
    <property type="term" value="P:protein repair"/>
    <property type="evidence" value="ECO:0007669"/>
    <property type="project" value="UniProtKB-UniRule"/>
</dbReference>
<keyword evidence="5 9" id="KW-0808">Transferase</keyword>
<dbReference type="Pfam" id="PF01135">
    <property type="entry name" value="PCMT"/>
    <property type="match status" value="1"/>
</dbReference>